<dbReference type="GO" id="GO:0045892">
    <property type="term" value="P:negative regulation of DNA-templated transcription"/>
    <property type="evidence" value="ECO:0007669"/>
    <property type="project" value="InterPro"/>
</dbReference>
<evidence type="ECO:0000313" key="7">
    <source>
        <dbReference type="EMBL" id="ARU46438.1"/>
    </source>
</evidence>
<dbReference type="GO" id="GO:0003700">
    <property type="term" value="F:DNA-binding transcription factor activity"/>
    <property type="evidence" value="ECO:0007669"/>
    <property type="project" value="TreeGrafter"/>
</dbReference>
<evidence type="ECO:0000256" key="2">
    <source>
        <dbReference type="ARBA" id="ARBA00023015"/>
    </source>
</evidence>
<dbReference type="GO" id="GO:0046677">
    <property type="term" value="P:response to antibiotic"/>
    <property type="evidence" value="ECO:0007669"/>
    <property type="project" value="InterPro"/>
</dbReference>
<dbReference type="GeneID" id="75008198"/>
<dbReference type="InterPro" id="IPR003012">
    <property type="entry name" value="Tet_transcr_reg_TetR"/>
</dbReference>
<dbReference type="AlphaFoldDB" id="A0A7Y4LFU0"/>
<evidence type="ECO:0000256" key="6">
    <source>
        <dbReference type="SAM" id="MobiDB-lite"/>
    </source>
</evidence>
<gene>
    <name evidence="7" type="ORF">CBE74_08065</name>
</gene>
<accession>A0A7Y4LFU0</accession>
<dbReference type="Pfam" id="PF02909">
    <property type="entry name" value="TetR_C_1"/>
    <property type="match status" value="1"/>
</dbReference>
<keyword evidence="4" id="KW-0804">Transcription</keyword>
<keyword evidence="1" id="KW-0678">Repressor</keyword>
<dbReference type="GO" id="GO:0000976">
    <property type="term" value="F:transcription cis-regulatory region binding"/>
    <property type="evidence" value="ECO:0007669"/>
    <property type="project" value="TreeGrafter"/>
</dbReference>
<reference evidence="7 8" key="2">
    <citation type="journal article" date="2020" name="Antonie Van Leeuwenhoek">
        <title>Phylogenomic characterisation of a novel corynebacterial species pathogenic to animals.</title>
        <authorList>
            <person name="Moller J."/>
            <person name="Musella L."/>
            <person name="Melnikov V."/>
            <person name="Geissdorfer W."/>
            <person name="Burkovski A."/>
            <person name="Sangal V."/>
        </authorList>
    </citation>
    <scope>NUCLEOTIDE SEQUENCE [LARGE SCALE GENOMIC DNA]</scope>
    <source>
        <strain evidence="7 8">PO100/5</strain>
    </source>
</reference>
<evidence type="ECO:0000256" key="5">
    <source>
        <dbReference type="PROSITE-ProRule" id="PRU00335"/>
    </source>
</evidence>
<dbReference type="InterPro" id="IPR023772">
    <property type="entry name" value="DNA-bd_HTH_TetR-type_CS"/>
</dbReference>
<dbReference type="InterPro" id="IPR004111">
    <property type="entry name" value="Repressor_TetR_C"/>
</dbReference>
<dbReference type="EMBL" id="CP021417">
    <property type="protein sequence ID" value="ARU46438.1"/>
    <property type="molecule type" value="Genomic_DNA"/>
</dbReference>
<dbReference type="InterPro" id="IPR009057">
    <property type="entry name" value="Homeodomain-like_sf"/>
</dbReference>
<dbReference type="RefSeq" id="WP_087454243.1">
    <property type="nucleotide sequence ID" value="NZ_CP021417.2"/>
</dbReference>
<dbReference type="InterPro" id="IPR036271">
    <property type="entry name" value="Tet_transcr_reg_TetR-rel_C_sf"/>
</dbReference>
<reference evidence="7 8" key="4">
    <citation type="journal article" date="2020" name="PLoS ONE">
        <title>Taxonomic classification of strain PO100/5 shows a broader geographic distribution and genetic markers of the recently described Corynebacterium silvaticum.</title>
        <authorList>
            <person name="Viana M.V.C."/>
            <person name="Profeta R."/>
            <person name="da Silva A.L."/>
            <person name="Hurtado R."/>
            <person name="Cerqueira J.C."/>
            <person name="Ribeiro B.F.S."/>
            <person name="Almeida M.O."/>
            <person name="Morais-Rodrigues F."/>
            <person name="Soares S.C."/>
            <person name="Oliveira M."/>
            <person name="Tavares L."/>
            <person name="Figueiredo H."/>
            <person name="Wattam A.R."/>
            <person name="Barh D."/>
            <person name="Ghosh P."/>
            <person name="Silva A."/>
            <person name="Azevedo V."/>
        </authorList>
    </citation>
    <scope>NUCLEOTIDE SEQUENCE [LARGE SCALE GENOMIC DNA]</scope>
    <source>
        <strain evidence="7 8">PO100/5</strain>
    </source>
</reference>
<dbReference type="PROSITE" id="PS01081">
    <property type="entry name" value="HTH_TETR_1"/>
    <property type="match status" value="1"/>
</dbReference>
<dbReference type="InterPro" id="IPR050109">
    <property type="entry name" value="HTH-type_TetR-like_transc_reg"/>
</dbReference>
<keyword evidence="3 5" id="KW-0238">DNA-binding</keyword>
<dbReference type="PANTHER" id="PTHR30055:SF234">
    <property type="entry name" value="HTH-TYPE TRANSCRIPTIONAL REGULATOR BETI"/>
    <property type="match status" value="1"/>
</dbReference>
<reference evidence="7 8" key="3">
    <citation type="journal article" date="2020" name="Int. J. Syst. Evol. Microbiol.">
        <title>Corynebacterium silvaticum sp. nov., a unique group of NTTB corynebacteria in wild boar and roe deer.</title>
        <authorList>
            <person name="Dangel A."/>
            <person name="Berger A."/>
            <person name="Rau J."/>
            <person name="Eisenberg T."/>
            <person name="Kampfer P."/>
            <person name="Margos G."/>
            <person name="Contzen M."/>
            <person name="Busse H.J."/>
            <person name="Konrad R."/>
            <person name="Peters M."/>
            <person name="Sting R."/>
            <person name="Sing A."/>
        </authorList>
    </citation>
    <scope>NUCLEOTIDE SEQUENCE [LARGE SCALE GENOMIC DNA]</scope>
    <source>
        <strain evidence="7 8">PO100/5</strain>
    </source>
</reference>
<dbReference type="PRINTS" id="PR00400">
    <property type="entry name" value="TETREPRESSOR"/>
</dbReference>
<evidence type="ECO:0000256" key="4">
    <source>
        <dbReference type="ARBA" id="ARBA00023163"/>
    </source>
</evidence>
<keyword evidence="8" id="KW-1185">Reference proteome</keyword>
<dbReference type="SUPFAM" id="SSF48498">
    <property type="entry name" value="Tetracyclin repressor-like, C-terminal domain"/>
    <property type="match status" value="1"/>
</dbReference>
<organism evidence="7 8">
    <name type="scientific">Corynebacterium silvaticum</name>
    <dbReference type="NCBI Taxonomy" id="2320431"/>
    <lineage>
        <taxon>Bacteria</taxon>
        <taxon>Bacillati</taxon>
        <taxon>Actinomycetota</taxon>
        <taxon>Actinomycetes</taxon>
        <taxon>Mycobacteriales</taxon>
        <taxon>Corynebacteriaceae</taxon>
        <taxon>Corynebacterium</taxon>
    </lineage>
</organism>
<evidence type="ECO:0000256" key="3">
    <source>
        <dbReference type="ARBA" id="ARBA00023125"/>
    </source>
</evidence>
<dbReference type="InterPro" id="IPR001647">
    <property type="entry name" value="HTH_TetR"/>
</dbReference>
<protein>
    <submittedName>
        <fullName evidence="7">TetR family transcriptional regulator</fullName>
    </submittedName>
</protein>
<dbReference type="Proteomes" id="UP000195652">
    <property type="component" value="Chromosome"/>
</dbReference>
<evidence type="ECO:0000256" key="1">
    <source>
        <dbReference type="ARBA" id="ARBA00022491"/>
    </source>
</evidence>
<name>A0A7Y4LFU0_9CORY</name>
<dbReference type="OrthoDB" id="3819648at2"/>
<dbReference type="PROSITE" id="PS50977">
    <property type="entry name" value="HTH_TETR_2"/>
    <property type="match status" value="1"/>
</dbReference>
<dbReference type="Gene3D" id="1.10.357.10">
    <property type="entry name" value="Tetracycline Repressor, domain 2"/>
    <property type="match status" value="1"/>
</dbReference>
<dbReference type="Pfam" id="PF00440">
    <property type="entry name" value="TetR_N"/>
    <property type="match status" value="1"/>
</dbReference>
<dbReference type="KEGG" id="csil:CBE74_08065"/>
<evidence type="ECO:0000313" key="8">
    <source>
        <dbReference type="Proteomes" id="UP000195652"/>
    </source>
</evidence>
<proteinExistence type="predicted"/>
<feature type="region of interest" description="Disordered" evidence="6">
    <location>
        <begin position="152"/>
        <end position="171"/>
    </location>
</feature>
<dbReference type="PANTHER" id="PTHR30055">
    <property type="entry name" value="HTH-TYPE TRANSCRIPTIONAL REGULATOR RUTR"/>
    <property type="match status" value="1"/>
</dbReference>
<keyword evidence="2" id="KW-0805">Transcription regulation</keyword>
<dbReference type="PRINTS" id="PR00455">
    <property type="entry name" value="HTHTETR"/>
</dbReference>
<dbReference type="SUPFAM" id="SSF46689">
    <property type="entry name" value="Homeodomain-like"/>
    <property type="match status" value="1"/>
</dbReference>
<dbReference type="Gene3D" id="1.10.10.60">
    <property type="entry name" value="Homeodomain-like"/>
    <property type="match status" value="1"/>
</dbReference>
<feature type="DNA-binding region" description="H-T-H motif" evidence="5">
    <location>
        <begin position="25"/>
        <end position="44"/>
    </location>
</feature>
<reference evidence="7 8" key="1">
    <citation type="journal article" date="2014" name="BMC Vet. Res.">
        <title>First report of Corynebacterium pseudotuberculosis from caseous lymphadenitis lesions in Black Alentejano pig (Sus scrofa domesticus).</title>
        <authorList>
            <person name="Oliveira M."/>
            <person name="Barroco C."/>
            <person name="Mottola C."/>
            <person name="Santos R."/>
            <person name="Lemsaddek A."/>
            <person name="Tavares L."/>
            <person name="Semedo-Lemsaddek T."/>
        </authorList>
    </citation>
    <scope>NUCLEOTIDE SEQUENCE [LARGE SCALE GENOMIC DNA]</scope>
    <source>
        <strain evidence="7 8">PO100/5</strain>
    </source>
</reference>
<sequence>MQLSKDLIITASLEILDTYGLADMTMRRLAKKLGVAPGALYWHFKNKQALIDATARRLLAPLFLSDSESTPTAVAHKVRAVMLEYRDGAELLSAALTDNVLRNDVEHCIRQAFGEHPHSTLGATTLLHFILGSTVIEQAAVQRAALHHGTEVASANPSADQEEPQNLGCHTPKTQCDLEQQQQAYATQFTEGLRLIMAGLEQCTS</sequence>